<dbReference type="PANTHER" id="PTHR33710">
    <property type="entry name" value="BNAC02G09200D PROTEIN"/>
    <property type="match status" value="1"/>
</dbReference>
<dbReference type="Gene3D" id="3.60.10.10">
    <property type="entry name" value="Endonuclease/exonuclease/phosphatase"/>
    <property type="match status" value="1"/>
</dbReference>
<comment type="caution">
    <text evidence="1">The sequence shown here is derived from an EMBL/GenBank/DDBJ whole genome shotgun (WGS) entry which is preliminary data.</text>
</comment>
<dbReference type="InterPro" id="IPR036691">
    <property type="entry name" value="Endo/exonu/phosph_ase_sf"/>
</dbReference>
<evidence type="ECO:0008006" key="3">
    <source>
        <dbReference type="Google" id="ProtNLM"/>
    </source>
</evidence>
<proteinExistence type="predicted"/>
<dbReference type="SUPFAM" id="SSF56219">
    <property type="entry name" value="DNase I-like"/>
    <property type="match status" value="1"/>
</dbReference>
<reference evidence="1 2" key="1">
    <citation type="submission" date="2023-03" db="EMBL/GenBank/DDBJ databases">
        <title>WGS of Gossypium arboreum.</title>
        <authorList>
            <person name="Yu D."/>
        </authorList>
    </citation>
    <scope>NUCLEOTIDE SEQUENCE [LARGE SCALE GENOMIC DNA]</scope>
    <source>
        <tissue evidence="1">Leaf</tissue>
    </source>
</reference>
<evidence type="ECO:0000313" key="2">
    <source>
        <dbReference type="Proteomes" id="UP001358586"/>
    </source>
</evidence>
<name>A0ABR0NZG3_GOSAR</name>
<protein>
    <recommendedName>
        <fullName evidence="3">Reverse transcriptase</fullName>
    </recommendedName>
</protein>
<accession>A0ABR0NZG3</accession>
<evidence type="ECO:0000313" key="1">
    <source>
        <dbReference type="EMBL" id="KAK5811740.1"/>
    </source>
</evidence>
<dbReference type="EMBL" id="JARKNE010000008">
    <property type="protein sequence ID" value="KAK5811740.1"/>
    <property type="molecule type" value="Genomic_DNA"/>
</dbReference>
<dbReference type="Proteomes" id="UP001358586">
    <property type="component" value="Chromosome 8"/>
</dbReference>
<gene>
    <name evidence="1" type="ORF">PVK06_027104</name>
</gene>
<dbReference type="PANTHER" id="PTHR33710:SF73">
    <property type="entry name" value="ZINC KNUCKLE CX2CX4HX4C DOMAIN-CONTAINING PROTEIN"/>
    <property type="match status" value="1"/>
</dbReference>
<organism evidence="1 2">
    <name type="scientific">Gossypium arboreum</name>
    <name type="common">Tree cotton</name>
    <name type="synonym">Gossypium nanking</name>
    <dbReference type="NCBI Taxonomy" id="29729"/>
    <lineage>
        <taxon>Eukaryota</taxon>
        <taxon>Viridiplantae</taxon>
        <taxon>Streptophyta</taxon>
        <taxon>Embryophyta</taxon>
        <taxon>Tracheophyta</taxon>
        <taxon>Spermatophyta</taxon>
        <taxon>Magnoliopsida</taxon>
        <taxon>eudicotyledons</taxon>
        <taxon>Gunneridae</taxon>
        <taxon>Pentapetalae</taxon>
        <taxon>rosids</taxon>
        <taxon>malvids</taxon>
        <taxon>Malvales</taxon>
        <taxon>Malvaceae</taxon>
        <taxon>Malvoideae</taxon>
        <taxon>Gossypium</taxon>
    </lineage>
</organism>
<keyword evidence="2" id="KW-1185">Reference proteome</keyword>
<sequence length="355" mass="41612">MQDAGNGNGLDLMLRAKLRKATIVSSVWLRKEGENTFLGKKHIEQQSGQNSMHNHGRGSWADFNPILGINLEGSKFTNVLVQRIRWRSLLGIQSMLSNYRRLPVGRNNSLPWLVGGDFNDILFENEKHGGILRDEARIEAFRRTLEGYHLEDIGYSGTCFTWERGRILENIIRERINKSVATNAWIQLFPTYSLRHLPHSFSDHYLLLIETKVGGMGKRSRMFHFEVWWVLEESYEEEIRKLWEGSLGSFQNRILTLANGLKCWAGKIKHKRGQDVKRLTRRLEELNCSERSKEFLVELVDVIVHLNMEMDKKERYWKQRARVNWLKWVIRTLISLLLRDGVLIVFEDYKGMMVL</sequence>